<keyword evidence="1 2" id="KW-0129">CBS domain</keyword>
<evidence type="ECO:0000313" key="5">
    <source>
        <dbReference type="Proteomes" id="UP000697995"/>
    </source>
</evidence>
<feature type="domain" description="CBS" evidence="3">
    <location>
        <begin position="76"/>
        <end position="134"/>
    </location>
</feature>
<evidence type="ECO:0000313" key="4">
    <source>
        <dbReference type="EMBL" id="MBK1656803.1"/>
    </source>
</evidence>
<gene>
    <name evidence="4" type="ORF">CKO45_01000</name>
</gene>
<sequence>MTIAVVLKQKGQDVISVGPDTAVAEIAHTITSRRIGAVVVREPSGRLVGIVSERDVVSAIAHHGASALDMQARDLMTRDVQTVTPETTVDAAMEIMDSGYFRHLPVCSRDGVLTGIVSIRDLVKHKIMLHQHDVESLKAYVSGMA</sequence>
<organism evidence="4 5">
    <name type="scientific">Paracraurococcus ruber</name>
    <dbReference type="NCBI Taxonomy" id="77675"/>
    <lineage>
        <taxon>Bacteria</taxon>
        <taxon>Pseudomonadati</taxon>
        <taxon>Pseudomonadota</taxon>
        <taxon>Alphaproteobacteria</taxon>
        <taxon>Acetobacterales</taxon>
        <taxon>Roseomonadaceae</taxon>
        <taxon>Paracraurococcus</taxon>
    </lineage>
</organism>
<evidence type="ECO:0000256" key="2">
    <source>
        <dbReference type="PROSITE-ProRule" id="PRU00703"/>
    </source>
</evidence>
<comment type="caution">
    <text evidence="4">The sequence shown here is derived from an EMBL/GenBank/DDBJ whole genome shotgun (WGS) entry which is preliminary data.</text>
</comment>
<dbReference type="CDD" id="cd04623">
    <property type="entry name" value="CBS_pair_bac_euk"/>
    <property type="match status" value="1"/>
</dbReference>
<dbReference type="InterPro" id="IPR046342">
    <property type="entry name" value="CBS_dom_sf"/>
</dbReference>
<dbReference type="InterPro" id="IPR044725">
    <property type="entry name" value="CBSX3_CBS_dom"/>
</dbReference>
<proteinExistence type="predicted"/>
<feature type="domain" description="CBS" evidence="3">
    <location>
        <begin position="8"/>
        <end position="66"/>
    </location>
</feature>
<dbReference type="PROSITE" id="PS51371">
    <property type="entry name" value="CBS"/>
    <property type="match status" value="2"/>
</dbReference>
<dbReference type="PANTHER" id="PTHR43080:SF2">
    <property type="entry name" value="CBS DOMAIN-CONTAINING PROTEIN"/>
    <property type="match status" value="1"/>
</dbReference>
<evidence type="ECO:0000256" key="1">
    <source>
        <dbReference type="ARBA" id="ARBA00023122"/>
    </source>
</evidence>
<dbReference type="Gene3D" id="3.10.580.10">
    <property type="entry name" value="CBS-domain"/>
    <property type="match status" value="1"/>
</dbReference>
<dbReference type="Pfam" id="PF00571">
    <property type="entry name" value="CBS"/>
    <property type="match status" value="2"/>
</dbReference>
<dbReference type="RefSeq" id="WP_133220789.1">
    <property type="nucleotide sequence ID" value="NZ_NRSG01000003.1"/>
</dbReference>
<dbReference type="SMART" id="SM00116">
    <property type="entry name" value="CBS"/>
    <property type="match status" value="2"/>
</dbReference>
<dbReference type="Proteomes" id="UP000697995">
    <property type="component" value="Unassembled WGS sequence"/>
</dbReference>
<protein>
    <recommendedName>
        <fullName evidence="3">CBS domain-containing protein</fullName>
    </recommendedName>
</protein>
<dbReference type="InterPro" id="IPR051257">
    <property type="entry name" value="Diverse_CBS-Domain"/>
</dbReference>
<keyword evidence="5" id="KW-1185">Reference proteome</keyword>
<dbReference type="InterPro" id="IPR000644">
    <property type="entry name" value="CBS_dom"/>
</dbReference>
<evidence type="ECO:0000259" key="3">
    <source>
        <dbReference type="PROSITE" id="PS51371"/>
    </source>
</evidence>
<dbReference type="SUPFAM" id="SSF54631">
    <property type="entry name" value="CBS-domain pair"/>
    <property type="match status" value="1"/>
</dbReference>
<dbReference type="PANTHER" id="PTHR43080">
    <property type="entry name" value="CBS DOMAIN-CONTAINING PROTEIN CBSX3, MITOCHONDRIAL"/>
    <property type="match status" value="1"/>
</dbReference>
<reference evidence="4 5" key="1">
    <citation type="journal article" date="2020" name="Microorganisms">
        <title>Osmotic Adaptation and Compatible Solute Biosynthesis of Phototrophic Bacteria as Revealed from Genome Analyses.</title>
        <authorList>
            <person name="Imhoff J.F."/>
            <person name="Rahn T."/>
            <person name="Kunzel S."/>
            <person name="Keller A."/>
            <person name="Neulinger S.C."/>
        </authorList>
    </citation>
    <scope>NUCLEOTIDE SEQUENCE [LARGE SCALE GENOMIC DNA]</scope>
    <source>
        <strain evidence="4 5">DSM 15382</strain>
    </source>
</reference>
<accession>A0ABS1CR27</accession>
<name>A0ABS1CR27_9PROT</name>
<dbReference type="EMBL" id="NRSG01000003">
    <property type="protein sequence ID" value="MBK1656803.1"/>
    <property type="molecule type" value="Genomic_DNA"/>
</dbReference>